<name>A0A9D9E450_9LACO</name>
<evidence type="ECO:0000256" key="4">
    <source>
        <dbReference type="ARBA" id="ARBA00022912"/>
    </source>
</evidence>
<comment type="catalytic activity">
    <reaction evidence="5">
        <text>O-phospho-L-tyrosyl-[protein] + H2O = L-tyrosyl-[protein] + phosphate</text>
        <dbReference type="Rhea" id="RHEA:10684"/>
        <dbReference type="Rhea" id="RHEA-COMP:10136"/>
        <dbReference type="Rhea" id="RHEA-COMP:20101"/>
        <dbReference type="ChEBI" id="CHEBI:15377"/>
        <dbReference type="ChEBI" id="CHEBI:43474"/>
        <dbReference type="ChEBI" id="CHEBI:46858"/>
        <dbReference type="ChEBI" id="CHEBI:61978"/>
        <dbReference type="EC" id="3.1.3.48"/>
    </reaction>
</comment>
<dbReference type="PANTHER" id="PTHR11717:SF7">
    <property type="entry name" value="LOW MOLECULAR WEIGHT PHOSPHOTYROSINE PROTEIN PHOSPHATASE"/>
    <property type="match status" value="1"/>
</dbReference>
<feature type="active site" description="Proton donor" evidence="6">
    <location>
        <position position="124"/>
    </location>
</feature>
<accession>A0A9D9E450</accession>
<gene>
    <name evidence="8" type="ORF">IAA89_00930</name>
</gene>
<evidence type="ECO:0000256" key="2">
    <source>
        <dbReference type="ARBA" id="ARBA00013064"/>
    </source>
</evidence>
<dbReference type="InterPro" id="IPR023485">
    <property type="entry name" value="Ptyr_pPase"/>
</dbReference>
<dbReference type="SMART" id="SM00226">
    <property type="entry name" value="LMWPc"/>
    <property type="match status" value="1"/>
</dbReference>
<dbReference type="InterPro" id="IPR036196">
    <property type="entry name" value="Ptyr_pPase_sf"/>
</dbReference>
<dbReference type="GO" id="GO:0004725">
    <property type="term" value="F:protein tyrosine phosphatase activity"/>
    <property type="evidence" value="ECO:0007669"/>
    <property type="project" value="UniProtKB-EC"/>
</dbReference>
<dbReference type="Proteomes" id="UP000823614">
    <property type="component" value="Unassembled WGS sequence"/>
</dbReference>
<keyword evidence="4" id="KW-0904">Protein phosphatase</keyword>
<reference evidence="8" key="1">
    <citation type="submission" date="2020-10" db="EMBL/GenBank/DDBJ databases">
        <authorList>
            <person name="Gilroy R."/>
        </authorList>
    </citation>
    <scope>NUCLEOTIDE SEQUENCE</scope>
    <source>
        <strain evidence="8">C6-149</strain>
    </source>
</reference>
<evidence type="ECO:0000256" key="1">
    <source>
        <dbReference type="ARBA" id="ARBA00011063"/>
    </source>
</evidence>
<sequence>MKKIMFVCLGNICRSPMAQIMFQEIINQNKLNNKIMVDSAATSDYEIGNSIYQPAFQILKQNNYKNIEHKAKQINDQDFANFDYIVGMDKQNIINLKQMCPKKCLQKIHLIYDISATPTNEIKDPWYTNDFQTTFNQLKEILPLWLQKLINELS</sequence>
<evidence type="ECO:0000256" key="5">
    <source>
        <dbReference type="ARBA" id="ARBA00051722"/>
    </source>
</evidence>
<proteinExistence type="inferred from homology"/>
<evidence type="ECO:0000313" key="9">
    <source>
        <dbReference type="Proteomes" id="UP000823614"/>
    </source>
</evidence>
<feature type="active site" evidence="6">
    <location>
        <position position="14"/>
    </location>
</feature>
<evidence type="ECO:0000259" key="7">
    <source>
        <dbReference type="SMART" id="SM00226"/>
    </source>
</evidence>
<dbReference type="InterPro" id="IPR017867">
    <property type="entry name" value="Tyr_phospatase_low_mol_wt"/>
</dbReference>
<feature type="domain" description="Phosphotyrosine protein phosphatase I" evidence="7">
    <location>
        <begin position="2"/>
        <end position="148"/>
    </location>
</feature>
<keyword evidence="3" id="KW-0378">Hydrolase</keyword>
<dbReference type="EMBL" id="JADIMP010000017">
    <property type="protein sequence ID" value="MBO8441004.1"/>
    <property type="molecule type" value="Genomic_DNA"/>
</dbReference>
<dbReference type="InterPro" id="IPR050438">
    <property type="entry name" value="LMW_PTPase"/>
</dbReference>
<dbReference type="EC" id="3.1.3.48" evidence="2"/>
<comment type="caution">
    <text evidence="8">The sequence shown here is derived from an EMBL/GenBank/DDBJ whole genome shotgun (WGS) entry which is preliminary data.</text>
</comment>
<protein>
    <recommendedName>
        <fullName evidence="2">protein-tyrosine-phosphatase</fullName>
        <ecNumber evidence="2">3.1.3.48</ecNumber>
    </recommendedName>
</protein>
<dbReference type="PANTHER" id="PTHR11717">
    <property type="entry name" value="LOW MOLECULAR WEIGHT PROTEIN TYROSINE PHOSPHATASE"/>
    <property type="match status" value="1"/>
</dbReference>
<dbReference type="CDD" id="cd16343">
    <property type="entry name" value="LMWPTP"/>
    <property type="match status" value="1"/>
</dbReference>
<dbReference type="Pfam" id="PF01451">
    <property type="entry name" value="LMWPc"/>
    <property type="match status" value="1"/>
</dbReference>
<reference evidence="8" key="2">
    <citation type="journal article" date="2021" name="PeerJ">
        <title>Extensive microbial diversity within the chicken gut microbiome revealed by metagenomics and culture.</title>
        <authorList>
            <person name="Gilroy R."/>
            <person name="Ravi A."/>
            <person name="Getino M."/>
            <person name="Pursley I."/>
            <person name="Horton D.L."/>
            <person name="Alikhan N.F."/>
            <person name="Baker D."/>
            <person name="Gharbi K."/>
            <person name="Hall N."/>
            <person name="Watson M."/>
            <person name="Adriaenssens E.M."/>
            <person name="Foster-Nyarko E."/>
            <person name="Jarju S."/>
            <person name="Secka A."/>
            <person name="Antonio M."/>
            <person name="Oren A."/>
            <person name="Chaudhuri R.R."/>
            <person name="La Ragione R."/>
            <person name="Hildebrand F."/>
            <person name="Pallen M.J."/>
        </authorList>
    </citation>
    <scope>NUCLEOTIDE SEQUENCE</scope>
    <source>
        <strain evidence="8">C6-149</strain>
    </source>
</reference>
<evidence type="ECO:0000256" key="6">
    <source>
        <dbReference type="PIRSR" id="PIRSR617867-1"/>
    </source>
</evidence>
<dbReference type="AlphaFoldDB" id="A0A9D9E450"/>
<evidence type="ECO:0000313" key="8">
    <source>
        <dbReference type="EMBL" id="MBO8441004.1"/>
    </source>
</evidence>
<evidence type="ECO:0000256" key="3">
    <source>
        <dbReference type="ARBA" id="ARBA00022801"/>
    </source>
</evidence>
<dbReference type="SUPFAM" id="SSF52788">
    <property type="entry name" value="Phosphotyrosine protein phosphatases I"/>
    <property type="match status" value="1"/>
</dbReference>
<dbReference type="PRINTS" id="PR00719">
    <property type="entry name" value="LMWPTPASE"/>
</dbReference>
<feature type="active site" description="Nucleophile" evidence="6">
    <location>
        <position position="8"/>
    </location>
</feature>
<organism evidence="8 9">
    <name type="scientific">Candidatus Gallilactobacillus intestinavium</name>
    <dbReference type="NCBI Taxonomy" id="2840838"/>
    <lineage>
        <taxon>Bacteria</taxon>
        <taxon>Bacillati</taxon>
        <taxon>Bacillota</taxon>
        <taxon>Bacilli</taxon>
        <taxon>Lactobacillales</taxon>
        <taxon>Lactobacillaceae</taxon>
        <taxon>Lactobacillaceae incertae sedis</taxon>
        <taxon>Candidatus Gallilactobacillus</taxon>
    </lineage>
</organism>
<dbReference type="Gene3D" id="3.40.50.2300">
    <property type="match status" value="1"/>
</dbReference>
<comment type="similarity">
    <text evidence="1">Belongs to the low molecular weight phosphotyrosine protein phosphatase family.</text>
</comment>